<sequence>MTGAFLGSGKVRHKRDHESNLVCIRLNMSIFKLIVLLLIVIIQCEASNFWIVTQVTDIETNTDCLANSCFTTELFFRISHSISRLNESSESEWSANSADAVRQFTSVWTDGLPEDVQVQLSVINYDPSFGFPRVCDATSKVVFYRVPQMPGFESSENTRTFRLQGRCFNATLLLQKHIEACPWCVNPAVGSAQKLSSDMTFLDRLNDPFFLLPVIAAGVLMVIVFALLIILIRVLSTKSTVSKPSCNDSYAESDLNHSSSYTSDSIVFVHQLPALPRCSVPKYDKQTALQVDDKDYAVVLDV</sequence>
<proteinExistence type="predicted"/>
<reference evidence="3" key="1">
    <citation type="journal article" date="2013" name="Genetics">
        <title>The draft genome and transcriptome of Panagrellus redivivus are shaped by the harsh demands of a free-living lifestyle.</title>
        <authorList>
            <person name="Srinivasan J."/>
            <person name="Dillman A.R."/>
            <person name="Macchietto M.G."/>
            <person name="Heikkinen L."/>
            <person name="Lakso M."/>
            <person name="Fracchia K.M."/>
            <person name="Antoshechkin I."/>
            <person name="Mortazavi A."/>
            <person name="Wong G."/>
            <person name="Sternberg P.W."/>
        </authorList>
    </citation>
    <scope>NUCLEOTIDE SEQUENCE [LARGE SCALE GENOMIC DNA]</scope>
    <source>
        <strain evidence="3">MT8872</strain>
    </source>
</reference>
<evidence type="ECO:0000259" key="2">
    <source>
        <dbReference type="Pfam" id="PF25330"/>
    </source>
</evidence>
<keyword evidence="1" id="KW-0812">Transmembrane</keyword>
<feature type="domain" description="C2" evidence="2">
    <location>
        <begin position="48"/>
        <end position="179"/>
    </location>
</feature>
<name>A0A7E4VBM1_PANRE</name>
<dbReference type="Pfam" id="PF25330">
    <property type="entry name" value="C2_nem"/>
    <property type="match status" value="1"/>
</dbReference>
<reference evidence="4" key="2">
    <citation type="submission" date="2020-10" db="UniProtKB">
        <authorList>
            <consortium name="WormBaseParasite"/>
        </authorList>
    </citation>
    <scope>IDENTIFICATION</scope>
</reference>
<accession>A0A7E4VBM1</accession>
<evidence type="ECO:0000313" key="3">
    <source>
        <dbReference type="Proteomes" id="UP000492821"/>
    </source>
</evidence>
<evidence type="ECO:0000256" key="1">
    <source>
        <dbReference type="SAM" id="Phobius"/>
    </source>
</evidence>
<keyword evidence="1" id="KW-0472">Membrane</keyword>
<dbReference type="AlphaFoldDB" id="A0A7E4VBM1"/>
<dbReference type="InterPro" id="IPR057569">
    <property type="entry name" value="C2_nem"/>
</dbReference>
<organism evidence="3 4">
    <name type="scientific">Panagrellus redivivus</name>
    <name type="common">Microworm</name>
    <dbReference type="NCBI Taxonomy" id="6233"/>
    <lineage>
        <taxon>Eukaryota</taxon>
        <taxon>Metazoa</taxon>
        <taxon>Ecdysozoa</taxon>
        <taxon>Nematoda</taxon>
        <taxon>Chromadorea</taxon>
        <taxon>Rhabditida</taxon>
        <taxon>Tylenchina</taxon>
        <taxon>Panagrolaimomorpha</taxon>
        <taxon>Panagrolaimoidea</taxon>
        <taxon>Panagrolaimidae</taxon>
        <taxon>Panagrellus</taxon>
    </lineage>
</organism>
<dbReference type="PANTHER" id="PTHR38626:SF4">
    <property type="entry name" value="SKN-1 DEPENDENT ZYGOTIC TRANSCRIPT"/>
    <property type="match status" value="1"/>
</dbReference>
<dbReference type="WBParaSite" id="Pan_g18342.t1">
    <property type="protein sequence ID" value="Pan_g18342.t1"/>
    <property type="gene ID" value="Pan_g18342"/>
</dbReference>
<keyword evidence="3" id="KW-1185">Reference proteome</keyword>
<dbReference type="Proteomes" id="UP000492821">
    <property type="component" value="Unassembled WGS sequence"/>
</dbReference>
<feature type="transmembrane region" description="Helical" evidence="1">
    <location>
        <begin position="21"/>
        <end position="42"/>
    </location>
</feature>
<dbReference type="PANTHER" id="PTHR38626">
    <property type="entry name" value="SKN-1 DEPENDENT ZYGOTIC TRANSCRIPT-RELATED"/>
    <property type="match status" value="1"/>
</dbReference>
<protein>
    <submittedName>
        <fullName evidence="4">Si:dkey-194e6.1</fullName>
    </submittedName>
</protein>
<feature type="transmembrane region" description="Helical" evidence="1">
    <location>
        <begin position="209"/>
        <end position="235"/>
    </location>
</feature>
<dbReference type="InterPro" id="IPR040426">
    <property type="entry name" value="C05B5.4-like"/>
</dbReference>
<evidence type="ECO:0000313" key="4">
    <source>
        <dbReference type="WBParaSite" id="Pan_g18342.t1"/>
    </source>
</evidence>
<keyword evidence="1" id="KW-1133">Transmembrane helix</keyword>